<evidence type="ECO:0000256" key="3">
    <source>
        <dbReference type="ARBA" id="ARBA00023157"/>
    </source>
</evidence>
<dbReference type="InterPro" id="IPR043530">
    <property type="entry name" value="CD74_antigen"/>
</dbReference>
<dbReference type="GO" id="GO:0019882">
    <property type="term" value="P:antigen processing and presentation"/>
    <property type="evidence" value="ECO:0007669"/>
    <property type="project" value="InterPro"/>
</dbReference>
<evidence type="ECO:0000259" key="8">
    <source>
        <dbReference type="PROSITE" id="PS51162"/>
    </source>
</evidence>
<dbReference type="GO" id="GO:0002830">
    <property type="term" value="P:positive regulation of type 2 immune response"/>
    <property type="evidence" value="ECO:0007669"/>
    <property type="project" value="TreeGrafter"/>
</dbReference>
<dbReference type="GO" id="GO:0070374">
    <property type="term" value="P:positive regulation of ERK1 and ERK2 cascade"/>
    <property type="evidence" value="ECO:0007669"/>
    <property type="project" value="TreeGrafter"/>
</dbReference>
<dbReference type="Gene3D" id="4.10.800.10">
    <property type="entry name" value="Thyroglobulin type-1"/>
    <property type="match status" value="1"/>
</dbReference>
<dbReference type="GO" id="GO:0002286">
    <property type="term" value="P:T cell activation involved in immune response"/>
    <property type="evidence" value="ECO:0007669"/>
    <property type="project" value="TreeGrafter"/>
</dbReference>
<dbReference type="InterPro" id="IPR015386">
    <property type="entry name" value="MHC_II-assoc_invar/CLIP_MHC-bd"/>
</dbReference>
<dbReference type="InterPro" id="IPR052001">
    <property type="entry name" value="MHC-II_Gamma/Thyroglobulin"/>
</dbReference>
<dbReference type="Proteomes" id="UP000694569">
    <property type="component" value="Unplaced"/>
</dbReference>
<evidence type="ECO:0000256" key="7">
    <source>
        <dbReference type="SAM" id="Phobius"/>
    </source>
</evidence>
<dbReference type="PROSITE" id="PS00484">
    <property type="entry name" value="THYROGLOBULIN_1_1"/>
    <property type="match status" value="1"/>
</dbReference>
<organism evidence="9 10">
    <name type="scientific">Leptobrachium leishanense</name>
    <name type="common">Leishan spiny toad</name>
    <dbReference type="NCBI Taxonomy" id="445787"/>
    <lineage>
        <taxon>Eukaryota</taxon>
        <taxon>Metazoa</taxon>
        <taxon>Chordata</taxon>
        <taxon>Craniata</taxon>
        <taxon>Vertebrata</taxon>
        <taxon>Euteleostomi</taxon>
        <taxon>Amphibia</taxon>
        <taxon>Batrachia</taxon>
        <taxon>Anura</taxon>
        <taxon>Pelobatoidea</taxon>
        <taxon>Megophryidae</taxon>
        <taxon>Leptobrachium</taxon>
    </lineage>
</organism>
<feature type="disulfide bond" evidence="5 6">
    <location>
        <begin position="244"/>
        <end position="251"/>
    </location>
</feature>
<reference evidence="9" key="1">
    <citation type="submission" date="2025-08" db="UniProtKB">
        <authorList>
            <consortium name="Ensembl"/>
        </authorList>
    </citation>
    <scope>IDENTIFICATION</scope>
</reference>
<comment type="subcellular location">
    <subcellularLocation>
        <location evidence="1">Secreted</location>
    </subcellularLocation>
</comment>
<dbReference type="SMART" id="SM00211">
    <property type="entry name" value="TY"/>
    <property type="match status" value="1"/>
</dbReference>
<dbReference type="GO" id="GO:0035718">
    <property type="term" value="F:macrophage migration inhibitory factor binding"/>
    <property type="evidence" value="ECO:0007669"/>
    <property type="project" value="InterPro"/>
</dbReference>
<keyword evidence="7" id="KW-0812">Transmembrane</keyword>
<dbReference type="Pfam" id="PF00086">
    <property type="entry name" value="Thyroglobulin_1"/>
    <property type="match status" value="1"/>
</dbReference>
<feature type="domain" description="Thyroglobulin type-1" evidence="8">
    <location>
        <begin position="213"/>
        <end position="272"/>
    </location>
</feature>
<comment type="caution">
    <text evidence="6">Lacks conserved residue(s) required for the propagation of feature annotation.</text>
</comment>
<dbReference type="SUPFAM" id="SSF48305">
    <property type="entry name" value="Class II MHC-associated invariant chain ectoplasmic trimerization domain"/>
    <property type="match status" value="1"/>
</dbReference>
<dbReference type="InterPro" id="IPR011988">
    <property type="entry name" value="MHC_II-assoc_invariant_trimer"/>
</dbReference>
<proteinExistence type="predicted"/>
<keyword evidence="3 5" id="KW-1015">Disulfide bond</keyword>
<dbReference type="Pfam" id="PF09307">
    <property type="entry name" value="MHC2-interact"/>
    <property type="match status" value="1"/>
</dbReference>
<feature type="transmembrane region" description="Helical" evidence="7">
    <location>
        <begin position="36"/>
        <end position="59"/>
    </location>
</feature>
<dbReference type="GO" id="GO:0060907">
    <property type="term" value="P:positive regulation of macrophage cytokine production"/>
    <property type="evidence" value="ECO:0007669"/>
    <property type="project" value="TreeGrafter"/>
</dbReference>
<keyword evidence="7" id="KW-1133">Transmembrane helix</keyword>
<dbReference type="OrthoDB" id="406800at2759"/>
<protein>
    <recommendedName>
        <fullName evidence="8">Thyroglobulin type-1 domain-containing protein</fullName>
    </recommendedName>
</protein>
<dbReference type="GO" id="GO:0004896">
    <property type="term" value="F:cytokine receptor activity"/>
    <property type="evidence" value="ECO:0007669"/>
    <property type="project" value="TreeGrafter"/>
</dbReference>
<evidence type="ECO:0000256" key="6">
    <source>
        <dbReference type="PROSITE-ProRule" id="PRU00500"/>
    </source>
</evidence>
<evidence type="ECO:0000313" key="9">
    <source>
        <dbReference type="Ensembl" id="ENSLLEP00000011278.1"/>
    </source>
</evidence>
<keyword evidence="10" id="KW-1185">Reference proteome</keyword>
<dbReference type="GO" id="GO:0043518">
    <property type="term" value="P:negative regulation of DNA damage response, signal transduction by p53 class mediator"/>
    <property type="evidence" value="ECO:0007669"/>
    <property type="project" value="TreeGrafter"/>
</dbReference>
<dbReference type="AlphaFoldDB" id="A0A8C5MFF9"/>
<evidence type="ECO:0000256" key="2">
    <source>
        <dbReference type="ARBA" id="ARBA00022525"/>
    </source>
</evidence>
<dbReference type="PIRSF" id="PIRSF001992">
    <property type="entry name" value="CD74_antigen"/>
    <property type="match status" value="1"/>
</dbReference>
<evidence type="ECO:0000256" key="4">
    <source>
        <dbReference type="ARBA" id="ARBA00023180"/>
    </source>
</evidence>
<accession>A0A8C5MFF9</accession>
<keyword evidence="2" id="KW-0964">Secreted</keyword>
<dbReference type="GO" id="GO:0070206">
    <property type="term" value="P:protein trimerization"/>
    <property type="evidence" value="ECO:0007669"/>
    <property type="project" value="InterPro"/>
</dbReference>
<dbReference type="InterPro" id="IPR022339">
    <property type="entry name" value="MHC_II-assoc_invar_chain"/>
</dbReference>
<dbReference type="GO" id="GO:0042289">
    <property type="term" value="F:MHC class II protein binding"/>
    <property type="evidence" value="ECO:0007669"/>
    <property type="project" value="InterPro"/>
</dbReference>
<dbReference type="CDD" id="cd00191">
    <property type="entry name" value="TY"/>
    <property type="match status" value="1"/>
</dbReference>
<evidence type="ECO:0000256" key="5">
    <source>
        <dbReference type="PIRSR" id="PIRSR001992-1"/>
    </source>
</evidence>
<dbReference type="PROSITE" id="PS51162">
    <property type="entry name" value="THYROGLOBULIN_1_2"/>
    <property type="match status" value="1"/>
</dbReference>
<dbReference type="Pfam" id="PF08831">
    <property type="entry name" value="MHCassoc_trimer"/>
    <property type="match status" value="1"/>
</dbReference>
<dbReference type="InterPro" id="IPR036857">
    <property type="entry name" value="Thyroglobulin_1_sf"/>
</dbReference>
<name>A0A8C5MFF9_9ANUR</name>
<reference evidence="9" key="2">
    <citation type="submission" date="2025-09" db="UniProtKB">
        <authorList>
            <consortium name="Ensembl"/>
        </authorList>
    </citation>
    <scope>IDENTIFICATION</scope>
</reference>
<evidence type="ECO:0000313" key="10">
    <source>
        <dbReference type="Proteomes" id="UP000694569"/>
    </source>
</evidence>
<dbReference type="GO" id="GO:0009986">
    <property type="term" value="C:cell surface"/>
    <property type="evidence" value="ECO:0007669"/>
    <property type="project" value="TreeGrafter"/>
</dbReference>
<keyword evidence="7" id="KW-0472">Membrane</keyword>
<dbReference type="InterPro" id="IPR036613">
    <property type="entry name" value="MHCII_invariant_trimer_sf"/>
</dbReference>
<dbReference type="PANTHER" id="PTHR14093">
    <property type="entry name" value="HLA CLASS II GAMMA CHAIN"/>
    <property type="match status" value="1"/>
</dbReference>
<dbReference type="Gene3D" id="1.10.870.10">
    <property type="entry name" value="MHC class II-associated invariant chain, trimerisation domain"/>
    <property type="match status" value="1"/>
</dbReference>
<dbReference type="GO" id="GO:1902166">
    <property type="term" value="P:negative regulation of intrinsic apoptotic signaling pathway in response to DNA damage by p53 class mediator"/>
    <property type="evidence" value="ECO:0007669"/>
    <property type="project" value="TreeGrafter"/>
</dbReference>
<keyword evidence="4" id="KW-0325">Glycoprotein</keyword>
<evidence type="ECO:0000256" key="1">
    <source>
        <dbReference type="ARBA" id="ARBA00004613"/>
    </source>
</evidence>
<dbReference type="PRINTS" id="PR01990">
    <property type="entry name" value="CD74ANTIGEN"/>
</dbReference>
<sequence length="294" mass="33424">MTDESQNLVQDVQESSIIVDNTAPRRNALSCNRGSLVTALSVFVALLIAGQAVTVYYVFQHQEKITKIDHTTKELKMENMLKKLPGSRELIRTPSKPKMSMASIDIPLMVRDPNQPIPLSREELRNIAVNSNEVGDAVHYVLRSRRPFRTFQTFNDTTLENLKELKKTLSDEEWMLFDSWLQQWFLLYLVQNPKTTKEAALIKKSIPTEVPVMTQCQLQASAKAQPGIFRPKCEDNGDFELTQCWHSTGYCWCVYKNGTEVPETKTRGTLTCNDIFGQEEMTIGSAAMVPDEIE</sequence>
<dbReference type="GO" id="GO:0006886">
    <property type="term" value="P:intracellular protein transport"/>
    <property type="evidence" value="ECO:0007669"/>
    <property type="project" value="InterPro"/>
</dbReference>
<feature type="disulfide bond" evidence="5">
    <location>
        <begin position="253"/>
        <end position="272"/>
    </location>
</feature>
<dbReference type="GO" id="GO:0016020">
    <property type="term" value="C:membrane"/>
    <property type="evidence" value="ECO:0007669"/>
    <property type="project" value="InterPro"/>
</dbReference>
<dbReference type="PANTHER" id="PTHR14093:SF17">
    <property type="entry name" value="HLA CLASS II HISTOCOMPATIBILITY ANTIGEN GAMMA CHAIN"/>
    <property type="match status" value="1"/>
</dbReference>
<dbReference type="GeneTree" id="ENSGT00390000008961"/>
<dbReference type="SUPFAM" id="SSF57610">
    <property type="entry name" value="Thyroglobulin type-1 domain"/>
    <property type="match status" value="1"/>
</dbReference>
<dbReference type="GO" id="GO:0001961">
    <property type="term" value="P:positive regulation of cytokine-mediated signaling pathway"/>
    <property type="evidence" value="ECO:0007669"/>
    <property type="project" value="TreeGrafter"/>
</dbReference>
<dbReference type="GO" id="GO:0005737">
    <property type="term" value="C:cytoplasm"/>
    <property type="evidence" value="ECO:0007669"/>
    <property type="project" value="TreeGrafter"/>
</dbReference>
<dbReference type="InterPro" id="IPR000716">
    <property type="entry name" value="Thyroglobulin_1"/>
</dbReference>
<dbReference type="GO" id="GO:0005576">
    <property type="term" value="C:extracellular region"/>
    <property type="evidence" value="ECO:0007669"/>
    <property type="project" value="UniProtKB-SubCell"/>
</dbReference>
<feature type="disulfide bond" evidence="5">
    <location>
        <begin position="216"/>
        <end position="233"/>
    </location>
</feature>
<dbReference type="Ensembl" id="ENSLLET00000011734.1">
    <property type="protein sequence ID" value="ENSLLEP00000011278.1"/>
    <property type="gene ID" value="ENSLLEG00000007213.1"/>
</dbReference>